<gene>
    <name evidence="1" type="ORF">ET475_07245</name>
</gene>
<dbReference type="AlphaFoldDB" id="A0A4P6EC62"/>
<protein>
    <recommendedName>
        <fullName evidence="3">ESX-1 secretion-associated protein</fullName>
    </recommendedName>
</protein>
<sequence>MTVAWDFDVLREQARRVDQIGDDVGEAAAAARSLHLSGGAFGVLCSFLVPPGVAVTSAAAEMIDASEALMQRTGTQLRGLAEDGEEFERLVVAGVKTLDGELE</sequence>
<evidence type="ECO:0000313" key="2">
    <source>
        <dbReference type="Proteomes" id="UP000293995"/>
    </source>
</evidence>
<proteinExistence type="predicted"/>
<organism evidence="1 2">
    <name type="scientific">Microbacterium protaetiae</name>
    <dbReference type="NCBI Taxonomy" id="2509458"/>
    <lineage>
        <taxon>Bacteria</taxon>
        <taxon>Bacillati</taxon>
        <taxon>Actinomycetota</taxon>
        <taxon>Actinomycetes</taxon>
        <taxon>Micrococcales</taxon>
        <taxon>Microbacteriaceae</taxon>
        <taxon>Microbacterium</taxon>
    </lineage>
</organism>
<evidence type="ECO:0008006" key="3">
    <source>
        <dbReference type="Google" id="ProtNLM"/>
    </source>
</evidence>
<dbReference type="KEGG" id="mprt:ET475_07245"/>
<dbReference type="RefSeq" id="WP_129387927.1">
    <property type="nucleotide sequence ID" value="NZ_CP035494.1"/>
</dbReference>
<dbReference type="Proteomes" id="UP000293995">
    <property type="component" value="Chromosome"/>
</dbReference>
<dbReference type="OrthoDB" id="4980202at2"/>
<reference evidence="1 2" key="1">
    <citation type="submission" date="2019-01" db="EMBL/GenBank/DDBJ databases">
        <title>Genome sequencing of strain DFW100M-13.</title>
        <authorList>
            <person name="Heo J."/>
            <person name="Kim S.-J."/>
            <person name="Kim J.-S."/>
            <person name="Hong S.-B."/>
            <person name="Kwon S.-W."/>
        </authorList>
    </citation>
    <scope>NUCLEOTIDE SEQUENCE [LARGE SCALE GENOMIC DNA]</scope>
    <source>
        <strain evidence="1 2">DFW100M-13</strain>
    </source>
</reference>
<dbReference type="EMBL" id="CP035494">
    <property type="protein sequence ID" value="QAY59805.1"/>
    <property type="molecule type" value="Genomic_DNA"/>
</dbReference>
<accession>A0A4P6EC62</accession>
<name>A0A4P6EC62_9MICO</name>
<evidence type="ECO:0000313" key="1">
    <source>
        <dbReference type="EMBL" id="QAY59805.1"/>
    </source>
</evidence>
<keyword evidence="2" id="KW-1185">Reference proteome</keyword>